<evidence type="ECO:0000313" key="2">
    <source>
        <dbReference type="EMBL" id="CAK0902751.1"/>
    </source>
</evidence>
<protein>
    <recommendedName>
        <fullName evidence="4">ADP,ATP carrier protein</fullName>
    </recommendedName>
</protein>
<dbReference type="Proteomes" id="UP001189429">
    <property type="component" value="Unassembled WGS sequence"/>
</dbReference>
<keyword evidence="1" id="KW-0812">Transmembrane</keyword>
<proteinExistence type="predicted"/>
<keyword evidence="1" id="KW-0472">Membrane</keyword>
<comment type="caution">
    <text evidence="2">The sequence shown here is derived from an EMBL/GenBank/DDBJ whole genome shotgun (WGS) entry which is preliminary data.</text>
</comment>
<feature type="non-terminal residue" evidence="2">
    <location>
        <position position="1"/>
    </location>
</feature>
<evidence type="ECO:0000256" key="1">
    <source>
        <dbReference type="SAM" id="Phobius"/>
    </source>
</evidence>
<evidence type="ECO:0000313" key="3">
    <source>
        <dbReference type="Proteomes" id="UP001189429"/>
    </source>
</evidence>
<evidence type="ECO:0008006" key="4">
    <source>
        <dbReference type="Google" id="ProtNLM"/>
    </source>
</evidence>
<keyword evidence="1" id="KW-1133">Transmembrane helix</keyword>
<sequence>GGAAPAAPAEDESGSLLAQSGLFLSYFGLQSTMSFYMKFLLAKVRVAENLRGVPASFMITTSQQLVGFTLFLLFIGVSRLLGRPYKPKRLTSRKEVLLVLALRTIRRSP</sequence>
<feature type="transmembrane region" description="Helical" evidence="1">
    <location>
        <begin position="65"/>
        <end position="82"/>
    </location>
</feature>
<reference evidence="2" key="1">
    <citation type="submission" date="2023-10" db="EMBL/GenBank/DDBJ databases">
        <authorList>
            <person name="Chen Y."/>
            <person name="Shah S."/>
            <person name="Dougan E. K."/>
            <person name="Thang M."/>
            <person name="Chan C."/>
        </authorList>
    </citation>
    <scope>NUCLEOTIDE SEQUENCE [LARGE SCALE GENOMIC DNA]</scope>
</reference>
<name>A0ABN9XRY4_9DINO</name>
<dbReference type="EMBL" id="CAUYUJ010021110">
    <property type="protein sequence ID" value="CAK0902751.1"/>
    <property type="molecule type" value="Genomic_DNA"/>
</dbReference>
<accession>A0ABN9XRY4</accession>
<keyword evidence="3" id="KW-1185">Reference proteome</keyword>
<organism evidence="2 3">
    <name type="scientific">Prorocentrum cordatum</name>
    <dbReference type="NCBI Taxonomy" id="2364126"/>
    <lineage>
        <taxon>Eukaryota</taxon>
        <taxon>Sar</taxon>
        <taxon>Alveolata</taxon>
        <taxon>Dinophyceae</taxon>
        <taxon>Prorocentrales</taxon>
        <taxon>Prorocentraceae</taxon>
        <taxon>Prorocentrum</taxon>
    </lineage>
</organism>
<gene>
    <name evidence="2" type="ORF">PCOR1329_LOCUS79251</name>
</gene>